<keyword evidence="2" id="KW-1185">Reference proteome</keyword>
<reference evidence="1" key="1">
    <citation type="submission" date="2020-06" db="EMBL/GenBank/DDBJ databases">
        <title>WGS assembly of Ceratodon purpureus strain R40.</title>
        <authorList>
            <person name="Carey S.B."/>
            <person name="Jenkins J."/>
            <person name="Shu S."/>
            <person name="Lovell J.T."/>
            <person name="Sreedasyam A."/>
            <person name="Maumus F."/>
            <person name="Tiley G.P."/>
            <person name="Fernandez-Pozo N."/>
            <person name="Barry K."/>
            <person name="Chen C."/>
            <person name="Wang M."/>
            <person name="Lipzen A."/>
            <person name="Daum C."/>
            <person name="Saski C.A."/>
            <person name="Payton A.C."/>
            <person name="Mcbreen J.C."/>
            <person name="Conrad R.E."/>
            <person name="Kollar L.M."/>
            <person name="Olsson S."/>
            <person name="Huttunen S."/>
            <person name="Landis J.B."/>
            <person name="Wickett N.J."/>
            <person name="Johnson M.G."/>
            <person name="Rensing S.A."/>
            <person name="Grimwood J."/>
            <person name="Schmutz J."/>
            <person name="Mcdaniel S.F."/>
        </authorList>
    </citation>
    <scope>NUCLEOTIDE SEQUENCE</scope>
    <source>
        <strain evidence="1">R40</strain>
    </source>
</reference>
<dbReference type="Proteomes" id="UP000822688">
    <property type="component" value="Chromosome 2"/>
</dbReference>
<sequence>MGKVRMVLREVLLRGYSKTHHPIFHRLTAQSGLEYRSDGLCRRHDERLGWVTSISTPTR</sequence>
<dbReference type="AlphaFoldDB" id="A0A8T0IRX4"/>
<evidence type="ECO:0000313" key="1">
    <source>
        <dbReference type="EMBL" id="KAG0585566.1"/>
    </source>
</evidence>
<organism evidence="1 2">
    <name type="scientific">Ceratodon purpureus</name>
    <name type="common">Fire moss</name>
    <name type="synonym">Dicranum purpureum</name>
    <dbReference type="NCBI Taxonomy" id="3225"/>
    <lineage>
        <taxon>Eukaryota</taxon>
        <taxon>Viridiplantae</taxon>
        <taxon>Streptophyta</taxon>
        <taxon>Embryophyta</taxon>
        <taxon>Bryophyta</taxon>
        <taxon>Bryophytina</taxon>
        <taxon>Bryopsida</taxon>
        <taxon>Dicranidae</taxon>
        <taxon>Pseudoditrichales</taxon>
        <taxon>Ditrichaceae</taxon>
        <taxon>Ceratodon</taxon>
    </lineage>
</organism>
<comment type="caution">
    <text evidence="1">The sequence shown here is derived from an EMBL/GenBank/DDBJ whole genome shotgun (WGS) entry which is preliminary data.</text>
</comment>
<dbReference type="EMBL" id="CM026422">
    <property type="protein sequence ID" value="KAG0585566.1"/>
    <property type="molecule type" value="Genomic_DNA"/>
</dbReference>
<evidence type="ECO:0000313" key="2">
    <source>
        <dbReference type="Proteomes" id="UP000822688"/>
    </source>
</evidence>
<proteinExistence type="predicted"/>
<gene>
    <name evidence="1" type="ORF">KC19_2G021400</name>
</gene>
<accession>A0A8T0IRX4</accession>
<name>A0A8T0IRX4_CERPU</name>
<protein>
    <submittedName>
        <fullName evidence="1">Uncharacterized protein</fullName>
    </submittedName>
</protein>